<gene>
    <name evidence="3" type="primary">LOC106053353</name>
</gene>
<organism evidence="2 3">
    <name type="scientific">Biomphalaria glabrata</name>
    <name type="common">Bloodfluke planorb</name>
    <name type="synonym">Freshwater snail</name>
    <dbReference type="NCBI Taxonomy" id="6526"/>
    <lineage>
        <taxon>Eukaryota</taxon>
        <taxon>Metazoa</taxon>
        <taxon>Spiralia</taxon>
        <taxon>Lophotrochozoa</taxon>
        <taxon>Mollusca</taxon>
        <taxon>Gastropoda</taxon>
        <taxon>Heterobranchia</taxon>
        <taxon>Euthyneura</taxon>
        <taxon>Panpulmonata</taxon>
        <taxon>Hygrophila</taxon>
        <taxon>Lymnaeoidea</taxon>
        <taxon>Planorbidae</taxon>
        <taxon>Biomphalaria</taxon>
    </lineage>
</organism>
<dbReference type="GeneID" id="106053353"/>
<dbReference type="Proteomes" id="UP001165740">
    <property type="component" value="Chromosome 4"/>
</dbReference>
<evidence type="ECO:0000313" key="3">
    <source>
        <dbReference type="RefSeq" id="XP_055883054.1"/>
    </source>
</evidence>
<dbReference type="AlphaFoldDB" id="A0A9W3A776"/>
<dbReference type="OrthoDB" id="6161435at2759"/>
<reference evidence="3" key="1">
    <citation type="submission" date="2025-08" db="UniProtKB">
        <authorList>
            <consortium name="RefSeq"/>
        </authorList>
    </citation>
    <scope>IDENTIFICATION</scope>
</reference>
<dbReference type="RefSeq" id="XP_055883054.1">
    <property type="nucleotide sequence ID" value="XM_056027079.1"/>
</dbReference>
<evidence type="ECO:0000313" key="2">
    <source>
        <dbReference type="Proteomes" id="UP001165740"/>
    </source>
</evidence>
<accession>A0A9W3A776</accession>
<keyword evidence="2" id="KW-1185">Reference proteome</keyword>
<name>A0A9W3A776_BIOGL</name>
<keyword evidence="1" id="KW-1133">Transmembrane helix</keyword>
<protein>
    <submittedName>
        <fullName evidence="3">Uncharacterized protein LOC106053353</fullName>
    </submittedName>
</protein>
<sequence length="174" mass="19640">MELGGWRNNYIFQRLEIIALWIYIFWSAEFDGAWAERCRKKFTDADYFQVSLRDSDDDDYLYTNCMWGCCYTRDTPCCTAPVSLIIGCAVGGILIIALATVAICCCWVCRRRNQATRASRAMFGETPRPNASAPVVYRTDSSGTVDLPPYAFDAPPSYEEVMRGETNAAFKPDS</sequence>
<proteinExistence type="predicted"/>
<keyword evidence="1" id="KW-0812">Transmembrane</keyword>
<feature type="transmembrane region" description="Helical" evidence="1">
    <location>
        <begin position="84"/>
        <end position="109"/>
    </location>
</feature>
<keyword evidence="1" id="KW-0472">Membrane</keyword>
<evidence type="ECO:0000256" key="1">
    <source>
        <dbReference type="SAM" id="Phobius"/>
    </source>
</evidence>